<dbReference type="Proteomes" id="UP000078550">
    <property type="component" value="Unassembled WGS sequence"/>
</dbReference>
<accession>A0A1A9ALZ6</accession>
<name>A0A1A9ALZ6_PLAOA</name>
<evidence type="ECO:0000313" key="2">
    <source>
        <dbReference type="Proteomes" id="UP000078550"/>
    </source>
</evidence>
<evidence type="ECO:0000313" key="1">
    <source>
        <dbReference type="EMBL" id="SBT57101.1"/>
    </source>
</evidence>
<dbReference type="EMBL" id="FLRE01001724">
    <property type="protein sequence ID" value="SBT57101.1"/>
    <property type="molecule type" value="Genomic_DNA"/>
</dbReference>
<dbReference type="AlphaFoldDB" id="A0A1A9ALZ6"/>
<sequence>MYGFCNNSPYYEMVIEKKKKEVVQKIEDTCKAFSSNVCSFENSSAENICKDFFYMYKYLHEYYYLRDFKSTLTNEDFDFLNYWLNVKLKGENSKASTCVDEFNRIIKGKSENFISGIKKLEKDLHVIDSGNLENMEILYELYNTKQKIVDIMFDLNNTEDKKEICKGHTKKCYDNYTKGMNNCLNGYDDFYKALKLFERDYKSLIEEVDDKSGKCKSNDLFRLPENDVVLEAKQRRIMRINISSSPLILLFFTPFGPFLRKIINTVKNRWMNPDKNGDELLPLSTDIEDNISDNGEYNIGYYSETN</sequence>
<organism evidence="1 2">
    <name type="scientific">Plasmodium ovale wallikeri</name>
    <dbReference type="NCBI Taxonomy" id="864142"/>
    <lineage>
        <taxon>Eukaryota</taxon>
        <taxon>Sar</taxon>
        <taxon>Alveolata</taxon>
        <taxon>Apicomplexa</taxon>
        <taxon>Aconoidasida</taxon>
        <taxon>Haemosporida</taxon>
        <taxon>Plasmodiidae</taxon>
        <taxon>Plasmodium</taxon>
        <taxon>Plasmodium (Plasmodium)</taxon>
    </lineage>
</organism>
<proteinExistence type="predicted"/>
<protein>
    <submittedName>
        <fullName evidence="1">PIR Superfamily Protein</fullName>
    </submittedName>
</protein>
<gene>
    <name evidence="1" type="ORF">POVWA2_077300</name>
</gene>
<reference evidence="2" key="1">
    <citation type="submission" date="2016-05" db="EMBL/GenBank/DDBJ databases">
        <authorList>
            <person name="Naeem Raeece"/>
        </authorList>
    </citation>
    <scope>NUCLEOTIDE SEQUENCE [LARGE SCALE GENOMIC DNA]</scope>
</reference>